<evidence type="ECO:0000256" key="1">
    <source>
        <dbReference type="ARBA" id="ARBA00006484"/>
    </source>
</evidence>
<comment type="similarity">
    <text evidence="1">Belongs to the short-chain dehydrogenases/reductases (SDR) family.</text>
</comment>
<dbReference type="FunFam" id="3.40.50.720:FF:000084">
    <property type="entry name" value="Short-chain dehydrogenase reductase"/>
    <property type="match status" value="1"/>
</dbReference>
<dbReference type="Pfam" id="PF13561">
    <property type="entry name" value="adh_short_C2"/>
    <property type="match status" value="1"/>
</dbReference>
<dbReference type="Proteomes" id="UP000185770">
    <property type="component" value="Unassembled WGS sequence"/>
</dbReference>
<evidence type="ECO:0000313" key="4">
    <source>
        <dbReference type="Proteomes" id="UP000185770"/>
    </source>
</evidence>
<dbReference type="InterPro" id="IPR002347">
    <property type="entry name" value="SDR_fam"/>
</dbReference>
<accession>A0A1Q4P3Y8</accession>
<dbReference type="OrthoDB" id="286404at2"/>
<dbReference type="InterPro" id="IPR036291">
    <property type="entry name" value="NAD(P)-bd_dom_sf"/>
</dbReference>
<dbReference type="NCBIfam" id="NF004202">
    <property type="entry name" value="PRK05653.2-2"/>
    <property type="match status" value="1"/>
</dbReference>
<sequence>MENNMENRKVLVTGGSGGIGLGIALYFAKKGARVGIVGRSAEKIAAAQEKAQGMGLALQGYACDIRDAEKLNATAERFALKNNGLDVLCCNAGVFPSVPLHQMTGQQWDDVHAINSKGTFLSVQAAYPWLKQSACGRIVLTSSITGPLTGYPGWAHYSSSKAAQLGFMRSAALEFAADNITVNAVLPGNILTEGLCEMGTDYIAEIEKSVPLKRLGSVDDIAAAVFFLASQEAGYITGQTIVVDGGLVLPEALP</sequence>
<dbReference type="PANTHER" id="PTHR42760:SF40">
    <property type="entry name" value="3-OXOACYL-[ACYL-CARRIER-PROTEIN] REDUCTASE, CHLOROPLASTIC"/>
    <property type="match status" value="1"/>
</dbReference>
<dbReference type="PRINTS" id="PR00081">
    <property type="entry name" value="GDHRDH"/>
</dbReference>
<comment type="caution">
    <text evidence="3">The sequence shown here is derived from an EMBL/GenBank/DDBJ whole genome shotgun (WGS) entry which is preliminary data.</text>
</comment>
<dbReference type="SUPFAM" id="SSF51735">
    <property type="entry name" value="NAD(P)-binding Rossmann-fold domains"/>
    <property type="match status" value="1"/>
</dbReference>
<dbReference type="NCBIfam" id="NF009466">
    <property type="entry name" value="PRK12826.1-2"/>
    <property type="match status" value="1"/>
</dbReference>
<dbReference type="PRINTS" id="PR00080">
    <property type="entry name" value="SDRFAMILY"/>
</dbReference>
<dbReference type="PANTHER" id="PTHR42760">
    <property type="entry name" value="SHORT-CHAIN DEHYDROGENASES/REDUCTASES FAMILY MEMBER"/>
    <property type="match status" value="1"/>
</dbReference>
<feature type="domain" description="Ketoreductase" evidence="2">
    <location>
        <begin position="8"/>
        <end position="183"/>
    </location>
</feature>
<proteinExistence type="inferred from homology"/>
<dbReference type="Gene3D" id="3.40.50.720">
    <property type="entry name" value="NAD(P)-binding Rossmann-like Domain"/>
    <property type="match status" value="1"/>
</dbReference>
<gene>
    <name evidence="3" type="ORF">BHU62_05070</name>
</gene>
<name>A0A1Q4P3Y8_SERMA</name>
<evidence type="ECO:0000313" key="3">
    <source>
        <dbReference type="EMBL" id="OKB67816.1"/>
    </source>
</evidence>
<dbReference type="EMBL" id="MJAO01000004">
    <property type="protein sequence ID" value="OKB67816.1"/>
    <property type="molecule type" value="Genomic_DNA"/>
</dbReference>
<dbReference type="SMART" id="SM00822">
    <property type="entry name" value="PKS_KR"/>
    <property type="match status" value="1"/>
</dbReference>
<protein>
    <submittedName>
        <fullName evidence="3">3-oxoacyl-ACP reductase</fullName>
    </submittedName>
</protein>
<evidence type="ECO:0000259" key="2">
    <source>
        <dbReference type="SMART" id="SM00822"/>
    </source>
</evidence>
<reference evidence="3 4" key="1">
    <citation type="submission" date="2016-09" db="EMBL/GenBank/DDBJ databases">
        <title>Serratia marcescens MSU-97 and epiphytic antimycotic-producing bacteria.</title>
        <authorList>
            <person name="Matilla M.A."/>
        </authorList>
    </citation>
    <scope>NUCLEOTIDE SEQUENCE [LARGE SCALE GENOMIC DNA]</scope>
    <source>
        <strain evidence="3 4">MSU-97</strain>
    </source>
</reference>
<dbReference type="NCBIfam" id="NF009468">
    <property type="entry name" value="PRK12826.1-4"/>
    <property type="match status" value="1"/>
</dbReference>
<dbReference type="GO" id="GO:0030497">
    <property type="term" value="P:fatty acid elongation"/>
    <property type="evidence" value="ECO:0007669"/>
    <property type="project" value="TreeGrafter"/>
</dbReference>
<dbReference type="InterPro" id="IPR057326">
    <property type="entry name" value="KR_dom"/>
</dbReference>
<organism evidence="3 4">
    <name type="scientific">Serratia marcescens</name>
    <dbReference type="NCBI Taxonomy" id="615"/>
    <lineage>
        <taxon>Bacteria</taxon>
        <taxon>Pseudomonadati</taxon>
        <taxon>Pseudomonadota</taxon>
        <taxon>Gammaproteobacteria</taxon>
        <taxon>Enterobacterales</taxon>
        <taxon>Yersiniaceae</taxon>
        <taxon>Serratia</taxon>
    </lineage>
</organism>
<dbReference type="GO" id="GO:0016616">
    <property type="term" value="F:oxidoreductase activity, acting on the CH-OH group of donors, NAD or NADP as acceptor"/>
    <property type="evidence" value="ECO:0007669"/>
    <property type="project" value="TreeGrafter"/>
</dbReference>
<dbReference type="AlphaFoldDB" id="A0A1Q4P3Y8"/>